<reference evidence="9" key="1">
    <citation type="submission" date="2025-08" db="UniProtKB">
        <authorList>
            <consortium name="RefSeq"/>
        </authorList>
    </citation>
    <scope>IDENTIFICATION</scope>
</reference>
<feature type="compositionally biased region" description="Low complexity" evidence="6">
    <location>
        <begin position="211"/>
        <end position="223"/>
    </location>
</feature>
<protein>
    <submittedName>
        <fullName evidence="9">Myosin heavy chain kinase C-like</fullName>
    </submittedName>
</protein>
<keyword evidence="8" id="KW-1185">Reference proteome</keyword>
<feature type="compositionally biased region" description="Low complexity" evidence="6">
    <location>
        <begin position="175"/>
        <end position="194"/>
    </location>
</feature>
<evidence type="ECO:0000313" key="9">
    <source>
        <dbReference type="RefSeq" id="XP_035828516.1"/>
    </source>
</evidence>
<evidence type="ECO:0000256" key="5">
    <source>
        <dbReference type="ARBA" id="ARBA00023306"/>
    </source>
</evidence>
<sequence>MSANITDLPRLGDGCKRPPVRRCLFGRPNRENLDRNLSVQENLLTQENDDTKRFRERWGFDPALGKPMEGGDFECTPVDIQSVPSFYSKGYPRRKTKPCSRSMRESSRSPNMMNNSLSRLRSFLDVSLNNNNSNNNNNINSDVNPLSIVRPSVKRRLPLDCDSVNDENQQNVLPSSVSVSGDRSSSSYNSNSRVPMPTDPVVTSGVHTPASSVESSPLSDSCPSPLSLRDLAFRTPQHQTLVKV</sequence>
<feature type="domain" description="Cyclin-dependent kinase inhibitor" evidence="7">
    <location>
        <begin position="23"/>
        <end position="74"/>
    </location>
</feature>
<keyword evidence="5" id="KW-0131">Cell cycle</keyword>
<feature type="region of interest" description="Disordered" evidence="6">
    <location>
        <begin position="161"/>
        <end position="223"/>
    </location>
</feature>
<dbReference type="InterPro" id="IPR044898">
    <property type="entry name" value="CDI_dom_sf"/>
</dbReference>
<organism evidence="8 9">
    <name type="scientific">Aplysia californica</name>
    <name type="common">California sea hare</name>
    <dbReference type="NCBI Taxonomy" id="6500"/>
    <lineage>
        <taxon>Eukaryota</taxon>
        <taxon>Metazoa</taxon>
        <taxon>Spiralia</taxon>
        <taxon>Lophotrochozoa</taxon>
        <taxon>Mollusca</taxon>
        <taxon>Gastropoda</taxon>
        <taxon>Heterobranchia</taxon>
        <taxon>Euthyneura</taxon>
        <taxon>Tectipleura</taxon>
        <taxon>Aplysiida</taxon>
        <taxon>Aplysioidea</taxon>
        <taxon>Aplysiidae</taxon>
        <taxon>Aplysia</taxon>
    </lineage>
</organism>
<dbReference type="Gene3D" id="4.10.365.10">
    <property type="entry name" value="p27"/>
    <property type="match status" value="1"/>
</dbReference>
<evidence type="ECO:0000256" key="4">
    <source>
        <dbReference type="ARBA" id="ARBA00023242"/>
    </source>
</evidence>
<comment type="subcellular location">
    <subcellularLocation>
        <location evidence="1">Nucleus</location>
    </subcellularLocation>
</comment>
<comment type="similarity">
    <text evidence="2">Belongs to the CDI family.</text>
</comment>
<dbReference type="GeneID" id="118478636"/>
<keyword evidence="3" id="KW-0649">Protein kinase inhibitor</keyword>
<dbReference type="InterPro" id="IPR003175">
    <property type="entry name" value="CDI_dom"/>
</dbReference>
<evidence type="ECO:0000313" key="8">
    <source>
        <dbReference type="Proteomes" id="UP000694888"/>
    </source>
</evidence>
<name>A0ABM1W1H3_APLCA</name>
<evidence type="ECO:0000256" key="3">
    <source>
        <dbReference type="ARBA" id="ARBA00023013"/>
    </source>
</evidence>
<dbReference type="Pfam" id="PF02234">
    <property type="entry name" value="CDI"/>
    <property type="match status" value="1"/>
</dbReference>
<keyword evidence="4" id="KW-0539">Nucleus</keyword>
<gene>
    <name evidence="9" type="primary">LOC118478636</name>
</gene>
<dbReference type="Proteomes" id="UP000694888">
    <property type="component" value="Unplaced"/>
</dbReference>
<evidence type="ECO:0000256" key="2">
    <source>
        <dbReference type="ARBA" id="ARBA00006726"/>
    </source>
</evidence>
<dbReference type="RefSeq" id="XP_035828516.1">
    <property type="nucleotide sequence ID" value="XM_035972623.1"/>
</dbReference>
<proteinExistence type="inferred from homology"/>
<feature type="region of interest" description="Disordered" evidence="6">
    <location>
        <begin position="87"/>
        <end position="115"/>
    </location>
</feature>
<dbReference type="PANTHER" id="PTHR10265:SF45">
    <property type="entry name" value="DACAPO"/>
    <property type="match status" value="1"/>
</dbReference>
<dbReference type="PANTHER" id="PTHR10265">
    <property type="entry name" value="CYCLIN-DEPENDENT KINASE INHIBITOR 1"/>
    <property type="match status" value="1"/>
</dbReference>
<evidence type="ECO:0000259" key="7">
    <source>
        <dbReference type="Pfam" id="PF02234"/>
    </source>
</evidence>
<evidence type="ECO:0000256" key="1">
    <source>
        <dbReference type="ARBA" id="ARBA00004123"/>
    </source>
</evidence>
<evidence type="ECO:0000256" key="6">
    <source>
        <dbReference type="SAM" id="MobiDB-lite"/>
    </source>
</evidence>
<accession>A0ABM1W1H3</accession>